<feature type="non-terminal residue" evidence="1">
    <location>
        <position position="127"/>
    </location>
</feature>
<evidence type="ECO:0008006" key="2">
    <source>
        <dbReference type="Google" id="ProtNLM"/>
    </source>
</evidence>
<proteinExistence type="predicted"/>
<comment type="caution">
    <text evidence="1">The sequence shown here is derived from an EMBL/GenBank/DDBJ whole genome shotgun (WGS) entry which is preliminary data.</text>
</comment>
<evidence type="ECO:0000313" key="1">
    <source>
        <dbReference type="EMBL" id="GAH64578.1"/>
    </source>
</evidence>
<accession>X1J484</accession>
<name>X1J484_9ZZZZ</name>
<organism evidence="1">
    <name type="scientific">marine sediment metagenome</name>
    <dbReference type="NCBI Taxonomy" id="412755"/>
    <lineage>
        <taxon>unclassified sequences</taxon>
        <taxon>metagenomes</taxon>
        <taxon>ecological metagenomes</taxon>
    </lineage>
</organism>
<sequence length="127" mass="14893">MDEKFNTSIVRMIASSQFTKQFFFSVSYYYGKKIRYVANPYQGSGSDASATMTYLPSEKFHLDLSLIYSDFYRDSDSAKEFDYTIIRSSNTYQVNKYLFFRGIVEYNSFHKQLMTDFLASFTYIPGT</sequence>
<dbReference type="AlphaFoldDB" id="X1J484"/>
<dbReference type="EMBL" id="BARU01025282">
    <property type="protein sequence ID" value="GAH64578.1"/>
    <property type="molecule type" value="Genomic_DNA"/>
</dbReference>
<gene>
    <name evidence="1" type="ORF">S03H2_40749</name>
</gene>
<protein>
    <recommendedName>
        <fullName evidence="2">TonB-dependent receptor-like beta-barrel domain-containing protein</fullName>
    </recommendedName>
</protein>
<reference evidence="1" key="1">
    <citation type="journal article" date="2014" name="Front. Microbiol.">
        <title>High frequency of phylogenetically diverse reductive dehalogenase-homologous genes in deep subseafloor sedimentary metagenomes.</title>
        <authorList>
            <person name="Kawai M."/>
            <person name="Futagami T."/>
            <person name="Toyoda A."/>
            <person name="Takaki Y."/>
            <person name="Nishi S."/>
            <person name="Hori S."/>
            <person name="Arai W."/>
            <person name="Tsubouchi T."/>
            <person name="Morono Y."/>
            <person name="Uchiyama I."/>
            <person name="Ito T."/>
            <person name="Fujiyama A."/>
            <person name="Inagaki F."/>
            <person name="Takami H."/>
        </authorList>
    </citation>
    <scope>NUCLEOTIDE SEQUENCE</scope>
    <source>
        <strain evidence="1">Expedition CK06-06</strain>
    </source>
</reference>